<keyword evidence="2" id="KW-1185">Reference proteome</keyword>
<dbReference type="PANTHER" id="PTHR33747">
    <property type="entry name" value="UPF0225 PROTEIN SCO1677"/>
    <property type="match status" value="1"/>
</dbReference>
<name>A0A2U3BE46_9VIBR</name>
<organism evidence="1 2">
    <name type="scientific">Vibrio albus</name>
    <dbReference type="NCBI Taxonomy" id="2200953"/>
    <lineage>
        <taxon>Bacteria</taxon>
        <taxon>Pseudomonadati</taxon>
        <taxon>Pseudomonadota</taxon>
        <taxon>Gammaproteobacteria</taxon>
        <taxon>Vibrionales</taxon>
        <taxon>Vibrionaceae</taxon>
        <taxon>Vibrio</taxon>
    </lineage>
</organism>
<accession>A0A2U3BE46</accession>
<dbReference type="PANTHER" id="PTHR33747:SF1">
    <property type="entry name" value="ADENYLATE CYCLASE-ASSOCIATED CAP C-TERMINAL DOMAIN-CONTAINING PROTEIN"/>
    <property type="match status" value="1"/>
</dbReference>
<dbReference type="OrthoDB" id="570299at2"/>
<dbReference type="Proteomes" id="UP000245362">
    <property type="component" value="Unassembled WGS sequence"/>
</dbReference>
<dbReference type="Pfam" id="PF02810">
    <property type="entry name" value="SEC-C"/>
    <property type="match status" value="1"/>
</dbReference>
<evidence type="ECO:0000313" key="1">
    <source>
        <dbReference type="EMBL" id="PWI35022.1"/>
    </source>
</evidence>
<dbReference type="EMBL" id="QFWT01000001">
    <property type="protein sequence ID" value="PWI35022.1"/>
    <property type="molecule type" value="Genomic_DNA"/>
</dbReference>
<protein>
    <submittedName>
        <fullName evidence="1">Prepilin peptidase</fullName>
    </submittedName>
</protein>
<dbReference type="AlphaFoldDB" id="A0A2U3BE46"/>
<comment type="caution">
    <text evidence="1">The sequence shown here is derived from an EMBL/GenBank/DDBJ whole genome shotgun (WGS) entry which is preliminary data.</text>
</comment>
<dbReference type="SUPFAM" id="SSF103642">
    <property type="entry name" value="Sec-C motif"/>
    <property type="match status" value="1"/>
</dbReference>
<evidence type="ECO:0000313" key="2">
    <source>
        <dbReference type="Proteomes" id="UP000245362"/>
    </source>
</evidence>
<dbReference type="Gene3D" id="3.10.450.50">
    <property type="match status" value="1"/>
</dbReference>
<sequence length="196" mass="21752">MKLIALPEEWQGETTYFIEGAVLAANMAVKPLEPESWCQSLGLSEKPVYASLVEHIHHQHNLLSRNEYTLNTVSGDELADLAEGFMTVWPQVEEQWQDVNVSDGTVRMLQALLTTLMLLVDEALTRQQMIDAGIDTPPTADEMRPQLDMMVNEVAQAADEAMLGMKAQTVNPYKGVGRNDPCPCLSGKKFKQCCGK</sequence>
<proteinExistence type="predicted"/>
<dbReference type="InterPro" id="IPR004027">
    <property type="entry name" value="SEC_C_motif"/>
</dbReference>
<reference evidence="1 2" key="1">
    <citation type="submission" date="2018-05" db="EMBL/GenBank/DDBJ databases">
        <title>Vibrio limimaris sp. nov., isolated from marine sediment.</title>
        <authorList>
            <person name="Li C.-M."/>
        </authorList>
    </citation>
    <scope>NUCLEOTIDE SEQUENCE [LARGE SCALE GENOMIC DNA]</scope>
    <source>
        <strain evidence="1 2">E4404</strain>
    </source>
</reference>
<dbReference type="RefSeq" id="WP_109318174.1">
    <property type="nucleotide sequence ID" value="NZ_QFWT01000001.1"/>
</dbReference>
<gene>
    <name evidence="1" type="ORF">DI392_01710</name>
</gene>